<evidence type="ECO:0000313" key="12">
    <source>
        <dbReference type="Proteomes" id="UP000694240"/>
    </source>
</evidence>
<dbReference type="Pfam" id="PF03547">
    <property type="entry name" value="Mem_trans"/>
    <property type="match status" value="1"/>
</dbReference>
<keyword evidence="5 10" id="KW-1133">Transmembrane helix</keyword>
<keyword evidence="4" id="KW-0256">Endoplasmic reticulum</keyword>
<evidence type="ECO:0000256" key="6">
    <source>
        <dbReference type="ARBA" id="ARBA00023136"/>
    </source>
</evidence>
<sequence length="392" mass="42585">MTMRLLDLFITSSIPVAKILLITGIGFYLALDQVNILNHDARKQLNNIVFYVFSPSLVASSLSETITYESMVKMWFMPLNVLLTFIIGSFLGWIVIKITKPPSHLRGIIVGCCAAGNLGNMPLIIIPAICNEKGSPFGDPESCEKYGLGYIALSMAIGAIYIWTYVYNLMRMLANPGGETAINSTSSTMPLISPKVEVGEEQNVYEKVGTWSKVKQRVCSVAEKINLRTIFAPSTIAALIALAVGLNPLLRKLLVGNTAPLRVIEDSVSLLGDGAIPVLTLIVGGNLLNGLRGSGMNKSVIMGVVVVRYLLLPILGVFIVRGAHYLGLVTSEPLYQFVLLLQYVVPPAMNLGTITQLFGSGESECSVILFWSYALASVSLTVWPTFFMWLVA</sequence>
<evidence type="ECO:0000256" key="1">
    <source>
        <dbReference type="ARBA" id="ARBA00004477"/>
    </source>
</evidence>
<proteinExistence type="inferred from homology"/>
<evidence type="ECO:0000256" key="9">
    <source>
        <dbReference type="ARBA" id="ARBA00025752"/>
    </source>
</evidence>
<dbReference type="GO" id="GO:0080162">
    <property type="term" value="P:endoplasmic reticulum to cytosol auxin transport"/>
    <property type="evidence" value="ECO:0007669"/>
    <property type="project" value="InterPro"/>
</dbReference>
<dbReference type="InterPro" id="IPR045033">
    <property type="entry name" value="PILS1/3/4/5/7"/>
</dbReference>
<feature type="transmembrane region" description="Helical" evidence="10">
    <location>
        <begin position="300"/>
        <end position="320"/>
    </location>
</feature>
<feature type="transmembrane region" description="Helical" evidence="10">
    <location>
        <begin position="149"/>
        <end position="167"/>
    </location>
</feature>
<feature type="transmembrane region" description="Helical" evidence="10">
    <location>
        <begin position="6"/>
        <end position="28"/>
    </location>
</feature>
<dbReference type="InterPro" id="IPR004776">
    <property type="entry name" value="Mem_transp_PIN-like"/>
</dbReference>
<dbReference type="AlphaFoldDB" id="A0A8T2C5S5"/>
<comment type="function">
    <text evidence="8">Involved in cellular auxin homeostasis by regulating auxin metabolism. Regulates intracellular auxin accumulation at the endoplasmic reticulum and thus auxin availability for nuclear auxin signaling.</text>
</comment>
<feature type="transmembrane region" description="Helical" evidence="10">
    <location>
        <begin position="270"/>
        <end position="288"/>
    </location>
</feature>
<dbReference type="GO" id="GO:0005789">
    <property type="term" value="C:endoplasmic reticulum membrane"/>
    <property type="evidence" value="ECO:0007669"/>
    <property type="project" value="UniProtKB-SubCell"/>
</dbReference>
<comment type="caution">
    <text evidence="11">The sequence shown here is derived from an EMBL/GenBank/DDBJ whole genome shotgun (WGS) entry which is preliminary data.</text>
</comment>
<name>A0A8T2C5S5_9BRAS</name>
<evidence type="ECO:0000256" key="7">
    <source>
        <dbReference type="ARBA" id="ARBA00023294"/>
    </source>
</evidence>
<dbReference type="PANTHER" id="PTHR31651:SF33">
    <property type="entry name" value="PROTEIN PIN-LIKES 1"/>
    <property type="match status" value="1"/>
</dbReference>
<feature type="transmembrane region" description="Helical" evidence="10">
    <location>
        <begin position="230"/>
        <end position="250"/>
    </location>
</feature>
<feature type="transmembrane region" description="Helical" evidence="10">
    <location>
        <begin position="74"/>
        <end position="96"/>
    </location>
</feature>
<keyword evidence="6 10" id="KW-0472">Membrane</keyword>
<evidence type="ECO:0000256" key="8">
    <source>
        <dbReference type="ARBA" id="ARBA00025100"/>
    </source>
</evidence>
<dbReference type="GO" id="GO:0009734">
    <property type="term" value="P:auxin-activated signaling pathway"/>
    <property type="evidence" value="ECO:0007669"/>
    <property type="project" value="UniProtKB-KW"/>
</dbReference>
<keyword evidence="3 10" id="KW-0812">Transmembrane</keyword>
<gene>
    <name evidence="11" type="ORF">ISN45_Aa01g013280</name>
</gene>
<evidence type="ECO:0000256" key="2">
    <source>
        <dbReference type="ARBA" id="ARBA00022448"/>
    </source>
</evidence>
<reference evidence="11 12" key="1">
    <citation type="submission" date="2020-12" db="EMBL/GenBank/DDBJ databases">
        <title>Concerted genomic and epigenomic changes stabilize Arabidopsis allopolyploids.</title>
        <authorList>
            <person name="Chen Z."/>
        </authorList>
    </citation>
    <scope>NUCLEOTIDE SEQUENCE [LARGE SCALE GENOMIC DNA]</scope>
    <source>
        <strain evidence="11">Allo738</strain>
        <tissue evidence="11">Leaf</tissue>
    </source>
</reference>
<evidence type="ECO:0000256" key="5">
    <source>
        <dbReference type="ARBA" id="ARBA00022989"/>
    </source>
</evidence>
<comment type="subcellular location">
    <subcellularLocation>
        <location evidence="1">Endoplasmic reticulum membrane</location>
        <topology evidence="1">Multi-pass membrane protein</topology>
    </subcellularLocation>
</comment>
<comment type="similarity">
    <text evidence="9">Belongs to the auxin efflux carrier (TC 2.A.69.2) family.</text>
</comment>
<dbReference type="Proteomes" id="UP000694240">
    <property type="component" value="Chromosome 6"/>
</dbReference>
<feature type="transmembrane region" description="Helical" evidence="10">
    <location>
        <begin position="370"/>
        <end position="391"/>
    </location>
</feature>
<keyword evidence="12" id="KW-1185">Reference proteome</keyword>
<feature type="transmembrane region" description="Helical" evidence="10">
    <location>
        <begin position="340"/>
        <end position="358"/>
    </location>
</feature>
<organism evidence="11 12">
    <name type="scientific">Arabidopsis thaliana x Arabidopsis arenosa</name>
    <dbReference type="NCBI Taxonomy" id="1240361"/>
    <lineage>
        <taxon>Eukaryota</taxon>
        <taxon>Viridiplantae</taxon>
        <taxon>Streptophyta</taxon>
        <taxon>Embryophyta</taxon>
        <taxon>Tracheophyta</taxon>
        <taxon>Spermatophyta</taxon>
        <taxon>Magnoliopsida</taxon>
        <taxon>eudicotyledons</taxon>
        <taxon>Gunneridae</taxon>
        <taxon>Pentapetalae</taxon>
        <taxon>rosids</taxon>
        <taxon>malvids</taxon>
        <taxon>Brassicales</taxon>
        <taxon>Brassicaceae</taxon>
        <taxon>Camelineae</taxon>
        <taxon>Arabidopsis</taxon>
    </lineage>
</organism>
<dbReference type="EMBL" id="JAEFBK010000006">
    <property type="protein sequence ID" value="KAG7592444.1"/>
    <property type="molecule type" value="Genomic_DNA"/>
</dbReference>
<evidence type="ECO:0000256" key="4">
    <source>
        <dbReference type="ARBA" id="ARBA00022824"/>
    </source>
</evidence>
<keyword evidence="2" id="KW-0813">Transport</keyword>
<feature type="transmembrane region" description="Helical" evidence="10">
    <location>
        <begin position="108"/>
        <end position="129"/>
    </location>
</feature>
<keyword evidence="7" id="KW-0927">Auxin signaling pathway</keyword>
<evidence type="ECO:0000256" key="10">
    <source>
        <dbReference type="SAM" id="Phobius"/>
    </source>
</evidence>
<evidence type="ECO:0000313" key="11">
    <source>
        <dbReference type="EMBL" id="KAG7592444.1"/>
    </source>
</evidence>
<accession>A0A8T2C5S5</accession>
<evidence type="ECO:0000256" key="3">
    <source>
        <dbReference type="ARBA" id="ARBA00022692"/>
    </source>
</evidence>
<protein>
    <submittedName>
        <fullName evidence="11">Membrane transport protein</fullName>
    </submittedName>
</protein>
<dbReference type="PANTHER" id="PTHR31651">
    <property type="match status" value="1"/>
</dbReference>